<dbReference type="AlphaFoldDB" id="A0A2J6T3X7"/>
<sequence length="552" mass="60804">MPSIASRPMENRVRDSLPIKVDGVDELKQPSISTPPQDGVINNKEETAASRLVTTSQRDEELPQAKALEANLDPISQEAEPTATIDDRTIVRPPLESGNRSKPAKVPVVQANRLSIADAPPPVQARQAVQQTRSSQQVQPGEEFVVVRESTHHSGLWNMLEKAVPILKRSKTFYRARNLNVDPNDKETFNTLQVVVKHMLDYTSGKVSDESLEFMMGGVAGDPIQPTVVIRCGSRSRKKKLTRKLKLRTDLPSRFKFKILIDPPVLGSLGVGASSTSAEEAHSLVEFRVLRVSEWRLESRVFTTTQWLGWAGLCGQVGRAKYGRWIEKNSTPIYEFSGKNSGLFTIGGVLLVRNKLYALTTAHAFVAKKSLKKAKGASQKGEGKSEKNEPAELVNPLRKNTEIWTTGFAPLGSVTLYEWTENAVSEKRTQPLALGDDAEASKDAVSSSGMDRALVELLSSDDLLKRNFFNVIQQELPITASNAPVNDDRQPIAIQDYMKIEHFEAREVVVCAGVSGRVTGVLDTVPTVVIIGQTDFSVRSIIDLKKPLGEHL</sequence>
<keyword evidence="3" id="KW-1185">Reference proteome</keyword>
<reference evidence="2 3" key="1">
    <citation type="submission" date="2016-04" db="EMBL/GenBank/DDBJ databases">
        <title>A degradative enzymes factory behind the ericoid mycorrhizal symbiosis.</title>
        <authorList>
            <consortium name="DOE Joint Genome Institute"/>
            <person name="Martino E."/>
            <person name="Morin E."/>
            <person name="Grelet G."/>
            <person name="Kuo A."/>
            <person name="Kohler A."/>
            <person name="Daghino S."/>
            <person name="Barry K."/>
            <person name="Choi C."/>
            <person name="Cichocki N."/>
            <person name="Clum A."/>
            <person name="Copeland A."/>
            <person name="Hainaut M."/>
            <person name="Haridas S."/>
            <person name="Labutti K."/>
            <person name="Lindquist E."/>
            <person name="Lipzen A."/>
            <person name="Khouja H.-R."/>
            <person name="Murat C."/>
            <person name="Ohm R."/>
            <person name="Olson A."/>
            <person name="Spatafora J."/>
            <person name="Veneault-Fourrey C."/>
            <person name="Henrissat B."/>
            <person name="Grigoriev I."/>
            <person name="Martin F."/>
            <person name="Perotto S."/>
        </authorList>
    </citation>
    <scope>NUCLEOTIDE SEQUENCE [LARGE SCALE GENOMIC DNA]</scope>
    <source>
        <strain evidence="2 3">E</strain>
    </source>
</reference>
<proteinExistence type="predicted"/>
<accession>A0A2J6T3X7</accession>
<dbReference type="EMBL" id="KZ613846">
    <property type="protein sequence ID" value="PMD57709.1"/>
    <property type="molecule type" value="Genomic_DNA"/>
</dbReference>
<protein>
    <submittedName>
        <fullName evidence="2">Uncharacterized protein</fullName>
    </submittedName>
</protein>
<evidence type="ECO:0000256" key="1">
    <source>
        <dbReference type="SAM" id="MobiDB-lite"/>
    </source>
</evidence>
<feature type="region of interest" description="Disordered" evidence="1">
    <location>
        <begin position="78"/>
        <end position="104"/>
    </location>
</feature>
<organism evidence="2 3">
    <name type="scientific">Hyaloscypha bicolor E</name>
    <dbReference type="NCBI Taxonomy" id="1095630"/>
    <lineage>
        <taxon>Eukaryota</taxon>
        <taxon>Fungi</taxon>
        <taxon>Dikarya</taxon>
        <taxon>Ascomycota</taxon>
        <taxon>Pezizomycotina</taxon>
        <taxon>Leotiomycetes</taxon>
        <taxon>Helotiales</taxon>
        <taxon>Hyaloscyphaceae</taxon>
        <taxon>Hyaloscypha</taxon>
        <taxon>Hyaloscypha bicolor</taxon>
    </lineage>
</organism>
<gene>
    <name evidence="2" type="ORF">K444DRAFT_631869</name>
</gene>
<feature type="region of interest" description="Disordered" evidence="1">
    <location>
        <begin position="1"/>
        <end position="47"/>
    </location>
</feature>
<dbReference type="InParanoid" id="A0A2J6T3X7"/>
<evidence type="ECO:0000313" key="3">
    <source>
        <dbReference type="Proteomes" id="UP000235371"/>
    </source>
</evidence>
<dbReference type="Proteomes" id="UP000235371">
    <property type="component" value="Unassembled WGS sequence"/>
</dbReference>
<dbReference type="GeneID" id="36591500"/>
<dbReference type="RefSeq" id="XP_024734613.1">
    <property type="nucleotide sequence ID" value="XM_024883423.1"/>
</dbReference>
<evidence type="ECO:0000313" key="2">
    <source>
        <dbReference type="EMBL" id="PMD57709.1"/>
    </source>
</evidence>
<feature type="compositionally biased region" description="Basic and acidic residues" evidence="1">
    <location>
        <begin position="9"/>
        <end position="28"/>
    </location>
</feature>
<name>A0A2J6T3X7_9HELO</name>